<sequence length="202" mass="21438">MIASAAFYDPRADQFGERYASARFEDVHRGLLRHLPQTGAAIADIGAGSGRDAYAMAALGYQVTAAEPSSGMRDWAMSSHAPAEVRWIDDALPTLALLRSEKRIFDFVLCSAVLMHLPASALGGCFSALGAITAATGKVAISVRAPTPTDPKQIFHAHTASALKTAASSAGLTLIDHGESVDVLGRDVVKWRWMVFQNGEIA</sequence>
<dbReference type="RefSeq" id="WP_109100684.1">
    <property type="nucleotide sequence ID" value="NZ_QDKQ01000034.1"/>
</dbReference>
<dbReference type="Pfam" id="PF13489">
    <property type="entry name" value="Methyltransf_23"/>
    <property type="match status" value="1"/>
</dbReference>
<dbReference type="Proteomes" id="UP000245073">
    <property type="component" value="Unassembled WGS sequence"/>
</dbReference>
<dbReference type="InterPro" id="IPR029063">
    <property type="entry name" value="SAM-dependent_MTases_sf"/>
</dbReference>
<evidence type="ECO:0000313" key="2">
    <source>
        <dbReference type="Proteomes" id="UP000245073"/>
    </source>
</evidence>
<reference evidence="1 2" key="1">
    <citation type="submission" date="2018-04" db="EMBL/GenBank/DDBJ databases">
        <title>The genome sequence of Caulobacter sp. 744.</title>
        <authorList>
            <person name="Gao J."/>
            <person name="Sun J."/>
        </authorList>
    </citation>
    <scope>NUCLEOTIDE SEQUENCE [LARGE SCALE GENOMIC DNA]</scope>
    <source>
        <strain evidence="1 2">774</strain>
    </source>
</reference>
<comment type="caution">
    <text evidence="1">The sequence shown here is derived from an EMBL/GenBank/DDBJ whole genome shotgun (WGS) entry which is preliminary data.</text>
</comment>
<organism evidence="1 2">
    <name type="scientific">Caulobacter endophyticus</name>
    <dbReference type="NCBI Taxonomy" id="2172652"/>
    <lineage>
        <taxon>Bacteria</taxon>
        <taxon>Pseudomonadati</taxon>
        <taxon>Pseudomonadota</taxon>
        <taxon>Alphaproteobacteria</taxon>
        <taxon>Caulobacterales</taxon>
        <taxon>Caulobacteraceae</taxon>
        <taxon>Caulobacter</taxon>
    </lineage>
</organism>
<gene>
    <name evidence="1" type="ORF">DDF67_09725</name>
</gene>
<accession>A0A2T9K3Z3</accession>
<name>A0A2T9K3Z3_9CAUL</name>
<dbReference type="AlphaFoldDB" id="A0A2T9K3Z3"/>
<dbReference type="OrthoDB" id="7348755at2"/>
<dbReference type="CDD" id="cd02440">
    <property type="entry name" value="AdoMet_MTases"/>
    <property type="match status" value="1"/>
</dbReference>
<dbReference type="Gene3D" id="3.40.50.150">
    <property type="entry name" value="Vaccinia Virus protein VP39"/>
    <property type="match status" value="1"/>
</dbReference>
<keyword evidence="2" id="KW-1185">Reference proteome</keyword>
<proteinExistence type="predicted"/>
<protein>
    <submittedName>
        <fullName evidence="1">Uncharacterized protein</fullName>
    </submittedName>
</protein>
<dbReference type="SUPFAM" id="SSF53335">
    <property type="entry name" value="S-adenosyl-L-methionine-dependent methyltransferases"/>
    <property type="match status" value="1"/>
</dbReference>
<dbReference type="EMBL" id="QDKQ01000034">
    <property type="protein sequence ID" value="PVM90698.1"/>
    <property type="molecule type" value="Genomic_DNA"/>
</dbReference>
<evidence type="ECO:0000313" key="1">
    <source>
        <dbReference type="EMBL" id="PVM90698.1"/>
    </source>
</evidence>